<evidence type="ECO:0000313" key="3">
    <source>
        <dbReference type="EMBL" id="KAK2167490.1"/>
    </source>
</evidence>
<dbReference type="PANTHER" id="PTHR16134:SF148">
    <property type="entry name" value="S-PHASE KINASE-ASSOCIATED PROTEIN 2, ISOFORM A"/>
    <property type="match status" value="1"/>
</dbReference>
<evidence type="ECO:0000256" key="1">
    <source>
        <dbReference type="ARBA" id="ARBA00022786"/>
    </source>
</evidence>
<dbReference type="InterPro" id="IPR001810">
    <property type="entry name" value="F-box_dom"/>
</dbReference>
<dbReference type="CDD" id="cd22149">
    <property type="entry name" value="F-box_DmSKP2-like"/>
    <property type="match status" value="1"/>
</dbReference>
<dbReference type="SMART" id="SM00256">
    <property type="entry name" value="FBOX"/>
    <property type="match status" value="1"/>
</dbReference>
<protein>
    <recommendedName>
        <fullName evidence="2">F-box domain-containing protein</fullName>
    </recommendedName>
</protein>
<evidence type="ECO:0000313" key="4">
    <source>
        <dbReference type="Proteomes" id="UP001208570"/>
    </source>
</evidence>
<comment type="caution">
    <text evidence="3">The sequence shown here is derived from an EMBL/GenBank/DDBJ whole genome shotgun (WGS) entry which is preliminary data.</text>
</comment>
<dbReference type="InterPro" id="IPR036047">
    <property type="entry name" value="F-box-like_dom_sf"/>
</dbReference>
<organism evidence="3 4">
    <name type="scientific">Paralvinella palmiformis</name>
    <dbReference type="NCBI Taxonomy" id="53620"/>
    <lineage>
        <taxon>Eukaryota</taxon>
        <taxon>Metazoa</taxon>
        <taxon>Spiralia</taxon>
        <taxon>Lophotrochozoa</taxon>
        <taxon>Annelida</taxon>
        <taxon>Polychaeta</taxon>
        <taxon>Sedentaria</taxon>
        <taxon>Canalipalpata</taxon>
        <taxon>Terebellida</taxon>
        <taxon>Terebelliformia</taxon>
        <taxon>Alvinellidae</taxon>
        <taxon>Paralvinella</taxon>
    </lineage>
</organism>
<proteinExistence type="predicted"/>
<dbReference type="EMBL" id="JAODUP010000027">
    <property type="protein sequence ID" value="KAK2167490.1"/>
    <property type="molecule type" value="Genomic_DNA"/>
</dbReference>
<name>A0AAD9KB94_9ANNE</name>
<evidence type="ECO:0000259" key="2">
    <source>
        <dbReference type="PROSITE" id="PS50181"/>
    </source>
</evidence>
<dbReference type="PROSITE" id="PS50181">
    <property type="entry name" value="FBOX"/>
    <property type="match status" value="1"/>
</dbReference>
<dbReference type="InterPro" id="IPR032675">
    <property type="entry name" value="LRR_dom_sf"/>
</dbReference>
<dbReference type="Pfam" id="PF12937">
    <property type="entry name" value="F-box-like"/>
    <property type="match status" value="1"/>
</dbReference>
<accession>A0AAD9KB94</accession>
<dbReference type="GO" id="GO:0019005">
    <property type="term" value="C:SCF ubiquitin ligase complex"/>
    <property type="evidence" value="ECO:0007669"/>
    <property type="project" value="TreeGrafter"/>
</dbReference>
<dbReference type="SUPFAM" id="SSF81383">
    <property type="entry name" value="F-box domain"/>
    <property type="match status" value="1"/>
</dbReference>
<feature type="domain" description="F-box" evidence="2">
    <location>
        <begin position="151"/>
        <end position="197"/>
    </location>
</feature>
<dbReference type="GO" id="GO:0031146">
    <property type="term" value="P:SCF-dependent proteasomal ubiquitin-dependent protein catabolic process"/>
    <property type="evidence" value="ECO:0007669"/>
    <property type="project" value="TreeGrafter"/>
</dbReference>
<dbReference type="SMART" id="SM00367">
    <property type="entry name" value="LRR_CC"/>
    <property type="match status" value="2"/>
</dbReference>
<dbReference type="Proteomes" id="UP001208570">
    <property type="component" value="Unassembled WGS sequence"/>
</dbReference>
<sequence length="449" mass="50948">MEPMDTIDDDFPLTSRHIELLKAPARKRKPEIECHTRHVVPMTWDLGQENMTDLMDDMGVSQIDEKSPNQLKREFLNPTPEVSTQSELIPPGAPRITHVPNVQPQINTSFGLFSTNAGLNPYAHIEPQGTKESLFFLSRRLPANKKEISGINYVDKLSDEMILSIFRWLPKHILVKCARVCKRWHRLAVDETLWRRLDLNSKILKKGVLGRVLQRGVVVLRLAKTEIRTPLFLDSYGVFNKHRFSKVQYLDLTMAIITTEALEQLLSRCRLLKKLSLENCQLSDKICRLDALNIAWTGMTRGAVLYLVICLPKSVTKLNLSGCRETLLDEDIQQLCNSCPGIKELDISDATLLTSQSIQYISTLLQQLEYIALSRCYHIMPSSLPLLGHIRTLIAVDVFGMLRESALVHLRQALSNCGINKFPFSSIARPTTGIRRTSIWGLRARDSAV</sequence>
<reference evidence="3" key="1">
    <citation type="journal article" date="2023" name="Mol. Biol. Evol.">
        <title>Third-Generation Sequencing Reveals the Adaptive Role of the Epigenome in Three Deep-Sea Polychaetes.</title>
        <authorList>
            <person name="Perez M."/>
            <person name="Aroh O."/>
            <person name="Sun Y."/>
            <person name="Lan Y."/>
            <person name="Juniper S.K."/>
            <person name="Young C.R."/>
            <person name="Angers B."/>
            <person name="Qian P.Y."/>
        </authorList>
    </citation>
    <scope>NUCLEOTIDE SEQUENCE</scope>
    <source>
        <strain evidence="3">P08H-3</strain>
    </source>
</reference>
<dbReference type="InterPro" id="IPR006553">
    <property type="entry name" value="Leu-rich_rpt_Cys-con_subtyp"/>
</dbReference>
<dbReference type="PANTHER" id="PTHR16134">
    <property type="entry name" value="F-BOX/TPR REPEAT PROTEIN POF3"/>
    <property type="match status" value="1"/>
</dbReference>
<keyword evidence="4" id="KW-1185">Reference proteome</keyword>
<dbReference type="Gene3D" id="3.80.10.10">
    <property type="entry name" value="Ribonuclease Inhibitor"/>
    <property type="match status" value="2"/>
</dbReference>
<dbReference type="SUPFAM" id="SSF52047">
    <property type="entry name" value="RNI-like"/>
    <property type="match status" value="1"/>
</dbReference>
<gene>
    <name evidence="3" type="ORF">LSH36_27g08017</name>
</gene>
<dbReference type="AlphaFoldDB" id="A0AAD9KB94"/>
<keyword evidence="1" id="KW-0833">Ubl conjugation pathway</keyword>